<dbReference type="Proteomes" id="UP000183982">
    <property type="component" value="Unassembled WGS sequence"/>
</dbReference>
<organism evidence="2 3">
    <name type="scientific">Shimia gijangensis</name>
    <dbReference type="NCBI Taxonomy" id="1470563"/>
    <lineage>
        <taxon>Bacteria</taxon>
        <taxon>Pseudomonadati</taxon>
        <taxon>Pseudomonadota</taxon>
        <taxon>Alphaproteobacteria</taxon>
        <taxon>Rhodobacterales</taxon>
        <taxon>Roseobacteraceae</taxon>
    </lineage>
</organism>
<dbReference type="STRING" id="1470563.SAMN05444000_11781"/>
<comment type="similarity">
    <text evidence="1">Belongs to the proline racemase family.</text>
</comment>
<dbReference type="OrthoDB" id="7859810at2"/>
<protein>
    <submittedName>
        <fullName evidence="2">Proline racemase</fullName>
    </submittedName>
</protein>
<reference evidence="3" key="1">
    <citation type="submission" date="2016-11" db="EMBL/GenBank/DDBJ databases">
        <authorList>
            <person name="Varghese N."/>
            <person name="Submissions S."/>
        </authorList>
    </citation>
    <scope>NUCLEOTIDE SEQUENCE [LARGE SCALE GENOMIC DNA]</scope>
    <source>
        <strain evidence="3">DSM 100564</strain>
    </source>
</reference>
<dbReference type="Gene3D" id="3.10.310.10">
    <property type="entry name" value="Diaminopimelate Epimerase, Chain A, domain 1"/>
    <property type="match status" value="2"/>
</dbReference>
<name>A0A1M6P6F3_9RHOB</name>
<gene>
    <name evidence="2" type="ORF">SAMN05444000_11781</name>
</gene>
<accession>A0A1M6P6F3</accession>
<proteinExistence type="inferred from homology"/>
<evidence type="ECO:0000256" key="1">
    <source>
        <dbReference type="ARBA" id="ARBA00007529"/>
    </source>
</evidence>
<evidence type="ECO:0000313" key="2">
    <source>
        <dbReference type="EMBL" id="SHK03541.1"/>
    </source>
</evidence>
<dbReference type="InterPro" id="IPR008794">
    <property type="entry name" value="Pro_racemase_fam"/>
</dbReference>
<dbReference type="Pfam" id="PF05544">
    <property type="entry name" value="Pro_racemase"/>
    <property type="match status" value="1"/>
</dbReference>
<dbReference type="EMBL" id="FQZQ01000017">
    <property type="protein sequence ID" value="SHK03541.1"/>
    <property type="molecule type" value="Genomic_DNA"/>
</dbReference>
<evidence type="ECO:0000313" key="3">
    <source>
        <dbReference type="Proteomes" id="UP000183982"/>
    </source>
</evidence>
<dbReference type="AlphaFoldDB" id="A0A1M6P6F3"/>
<dbReference type="PANTHER" id="PTHR33442:SF1">
    <property type="entry name" value="TRANS-3-HYDROXY-L-PROLINE DEHYDRATASE"/>
    <property type="match status" value="1"/>
</dbReference>
<dbReference type="PANTHER" id="PTHR33442">
    <property type="entry name" value="TRANS-3-HYDROXY-L-PROLINE DEHYDRATASE"/>
    <property type="match status" value="1"/>
</dbReference>
<keyword evidence="3" id="KW-1185">Reference proteome</keyword>
<sequence length="309" mass="32454">MRAQVADVEICKDILRVVLEGAPELQARTPLDALAELRANHDAFRRFLLEPPHGHADVNACLLLPAMEVGAQNCLVVAAQFGYAPVAGTMVMAACAALSETKEIAHDTGGTLCFDTAAGRQRVTRRDLTGEHPQTVWQTSRPRLCETDALLSVGGRAVRVSLVHSGMAYVVVAARDLAISMQDHVALSQAGRAVVAAAREAFALKDYGLQGLVETYLVMVVGDIDRQGARPTVDVAWVSGSGLVANSAGGTGALAVAAHLQSLGALETGEVLVTQAPGGPFECTLLDDHAEVAGYPRLLGIRTLQDGSF</sequence>
<dbReference type="RefSeq" id="WP_073254410.1">
    <property type="nucleotide sequence ID" value="NZ_FQZQ01000017.1"/>
</dbReference>
<dbReference type="SUPFAM" id="SSF54506">
    <property type="entry name" value="Diaminopimelate epimerase-like"/>
    <property type="match status" value="1"/>
</dbReference>